<proteinExistence type="predicted"/>
<dbReference type="PANTHER" id="PTHR43549">
    <property type="entry name" value="MULTIDRUG RESISTANCE PROTEIN YPNP-RELATED"/>
    <property type="match status" value="1"/>
</dbReference>
<dbReference type="GO" id="GO:0005886">
    <property type="term" value="C:plasma membrane"/>
    <property type="evidence" value="ECO:0007669"/>
    <property type="project" value="UniProtKB-SubCell"/>
</dbReference>
<evidence type="ECO:0000256" key="2">
    <source>
        <dbReference type="ARBA" id="ARBA00022448"/>
    </source>
</evidence>
<dbReference type="EMBL" id="JADINF010000051">
    <property type="protein sequence ID" value="MBO8423795.1"/>
    <property type="molecule type" value="Genomic_DNA"/>
</dbReference>
<dbReference type="InterPro" id="IPR002528">
    <property type="entry name" value="MATE_fam"/>
</dbReference>
<keyword evidence="6 8" id="KW-0472">Membrane</keyword>
<feature type="transmembrane region" description="Helical" evidence="8">
    <location>
        <begin position="58"/>
        <end position="81"/>
    </location>
</feature>
<evidence type="ECO:0000313" key="10">
    <source>
        <dbReference type="Proteomes" id="UP000727857"/>
    </source>
</evidence>
<evidence type="ECO:0000256" key="6">
    <source>
        <dbReference type="ARBA" id="ARBA00023136"/>
    </source>
</evidence>
<gene>
    <name evidence="9" type="ORF">IAB16_02045</name>
</gene>
<organism evidence="9 10">
    <name type="scientific">Candidatus Stercoripulliclostridium pullicola</name>
    <dbReference type="NCBI Taxonomy" id="2840953"/>
    <lineage>
        <taxon>Bacteria</taxon>
        <taxon>Bacillati</taxon>
        <taxon>Bacillota</taxon>
        <taxon>Clostridia</taxon>
        <taxon>Eubacteriales</taxon>
        <taxon>Candidatus Stercoripulliclostridium</taxon>
    </lineage>
</organism>
<evidence type="ECO:0000313" key="9">
    <source>
        <dbReference type="EMBL" id="MBO8423795.1"/>
    </source>
</evidence>
<dbReference type="InterPro" id="IPR052031">
    <property type="entry name" value="Membrane_Transporter-Flippase"/>
</dbReference>
<reference evidence="9" key="1">
    <citation type="submission" date="2020-10" db="EMBL/GenBank/DDBJ databases">
        <authorList>
            <person name="Gilroy R."/>
        </authorList>
    </citation>
    <scope>NUCLEOTIDE SEQUENCE</scope>
    <source>
        <strain evidence="9">517</strain>
    </source>
</reference>
<evidence type="ECO:0000256" key="4">
    <source>
        <dbReference type="ARBA" id="ARBA00022692"/>
    </source>
</evidence>
<evidence type="ECO:0000256" key="7">
    <source>
        <dbReference type="SAM" id="MobiDB-lite"/>
    </source>
</evidence>
<dbReference type="Pfam" id="PF01554">
    <property type="entry name" value="MatE"/>
    <property type="match status" value="2"/>
</dbReference>
<keyword evidence="2" id="KW-0813">Transport</keyword>
<sequence length="507" mass="54791">MEKRSGAAAAVNTSDKMGNMSIPKLLFGMSLPAMFSMLVQALYNIVDSIFVARISQDALTALTLAFPMQMVVTAFAIGTGVGVNSLVARKLGEGDKETASRVAQLGLMLALIIAALFAGIGYVTAKYYIGLFTSDPAIYEMGFRYLAIVMTFSFGQCIEVILNKTLQATGNMLTPMISMLCGTATNIILDPILIFGYLGAPAMGIRGAAIATVIGQIVALSVTLMVLIFRKQEIRIFFAKGFRPTKEDFIGIMKVGVPSIILNAIGSITTTVMNAILIAYSNTAVAVYGAFYKLQSFAFMPIFGLNQGSMPIMGYNYGAHNRKRFVATFKLALVVAVAIMCLATALFMAIPDLFLMLFNADANMTSIGERAFRMLALGFVPAAFSVIYTAMFTSVGYGMRSMLLMLLRQLILCVPFIYLLGKLFGLDYLWLGYGTAELISAIAFTPVAIYTYRKIFPGAKMRELFGRLKGSLEEAEDARYVPEAEAGADDGSVTVSGYADAESEEKD</sequence>
<feature type="transmembrane region" description="Helical" evidence="8">
    <location>
        <begin position="331"/>
        <end position="351"/>
    </location>
</feature>
<keyword evidence="3" id="KW-1003">Cell membrane</keyword>
<feature type="transmembrane region" description="Helical" evidence="8">
    <location>
        <begin position="102"/>
        <end position="123"/>
    </location>
</feature>
<keyword evidence="5 8" id="KW-1133">Transmembrane helix</keyword>
<protein>
    <submittedName>
        <fullName evidence="9">MATE family efflux transporter</fullName>
    </submittedName>
</protein>
<dbReference type="PANTHER" id="PTHR43549:SF2">
    <property type="entry name" value="MULTIDRUG RESISTANCE PROTEIN NORM-RELATED"/>
    <property type="match status" value="1"/>
</dbReference>
<feature type="transmembrane region" description="Helical" evidence="8">
    <location>
        <begin position="204"/>
        <end position="229"/>
    </location>
</feature>
<dbReference type="AlphaFoldDB" id="A0A940DFC2"/>
<reference evidence="9" key="2">
    <citation type="journal article" date="2021" name="PeerJ">
        <title>Extensive microbial diversity within the chicken gut microbiome revealed by metagenomics and culture.</title>
        <authorList>
            <person name="Gilroy R."/>
            <person name="Ravi A."/>
            <person name="Getino M."/>
            <person name="Pursley I."/>
            <person name="Horton D.L."/>
            <person name="Alikhan N.F."/>
            <person name="Baker D."/>
            <person name="Gharbi K."/>
            <person name="Hall N."/>
            <person name="Watson M."/>
            <person name="Adriaenssens E.M."/>
            <person name="Foster-Nyarko E."/>
            <person name="Jarju S."/>
            <person name="Secka A."/>
            <person name="Antonio M."/>
            <person name="Oren A."/>
            <person name="Chaudhuri R.R."/>
            <person name="La Ragione R."/>
            <person name="Hildebrand F."/>
            <person name="Pallen M.J."/>
        </authorList>
    </citation>
    <scope>NUCLEOTIDE SEQUENCE</scope>
    <source>
        <strain evidence="9">517</strain>
    </source>
</reference>
<evidence type="ECO:0000256" key="5">
    <source>
        <dbReference type="ARBA" id="ARBA00022989"/>
    </source>
</evidence>
<evidence type="ECO:0000256" key="3">
    <source>
        <dbReference type="ARBA" id="ARBA00022475"/>
    </source>
</evidence>
<comment type="subcellular location">
    <subcellularLocation>
        <location evidence="1">Cell membrane</location>
        <topology evidence="1">Multi-pass membrane protein</topology>
    </subcellularLocation>
</comment>
<feature type="region of interest" description="Disordered" evidence="7">
    <location>
        <begin position="484"/>
        <end position="507"/>
    </location>
</feature>
<feature type="transmembrane region" description="Helical" evidence="8">
    <location>
        <begin position="25"/>
        <end position="46"/>
    </location>
</feature>
<dbReference type="InterPro" id="IPR048279">
    <property type="entry name" value="MdtK-like"/>
</dbReference>
<feature type="transmembrane region" description="Helical" evidence="8">
    <location>
        <begin position="174"/>
        <end position="198"/>
    </location>
</feature>
<name>A0A940DFC2_9FIRM</name>
<dbReference type="GO" id="GO:0042910">
    <property type="term" value="F:xenobiotic transmembrane transporter activity"/>
    <property type="evidence" value="ECO:0007669"/>
    <property type="project" value="InterPro"/>
</dbReference>
<feature type="transmembrane region" description="Helical" evidence="8">
    <location>
        <begin position="371"/>
        <end position="391"/>
    </location>
</feature>
<dbReference type="NCBIfam" id="TIGR00797">
    <property type="entry name" value="matE"/>
    <property type="match status" value="1"/>
</dbReference>
<dbReference type="GO" id="GO:0015297">
    <property type="term" value="F:antiporter activity"/>
    <property type="evidence" value="ECO:0007669"/>
    <property type="project" value="InterPro"/>
</dbReference>
<feature type="transmembrane region" description="Helical" evidence="8">
    <location>
        <begin position="143"/>
        <end position="162"/>
    </location>
</feature>
<evidence type="ECO:0000256" key="8">
    <source>
        <dbReference type="SAM" id="Phobius"/>
    </source>
</evidence>
<dbReference type="Proteomes" id="UP000727857">
    <property type="component" value="Unassembled WGS sequence"/>
</dbReference>
<accession>A0A940DFC2</accession>
<feature type="transmembrane region" description="Helical" evidence="8">
    <location>
        <begin position="403"/>
        <end position="424"/>
    </location>
</feature>
<evidence type="ECO:0000256" key="1">
    <source>
        <dbReference type="ARBA" id="ARBA00004651"/>
    </source>
</evidence>
<feature type="transmembrane region" description="Helical" evidence="8">
    <location>
        <begin position="430"/>
        <end position="452"/>
    </location>
</feature>
<dbReference type="PIRSF" id="PIRSF006603">
    <property type="entry name" value="DinF"/>
    <property type="match status" value="1"/>
</dbReference>
<comment type="caution">
    <text evidence="9">The sequence shown here is derived from an EMBL/GenBank/DDBJ whole genome shotgun (WGS) entry which is preliminary data.</text>
</comment>
<keyword evidence="4 8" id="KW-0812">Transmembrane</keyword>